<dbReference type="EMBL" id="BOMQ01000071">
    <property type="protein sequence ID" value="GIE52601.1"/>
    <property type="molecule type" value="Genomic_DNA"/>
</dbReference>
<protein>
    <recommendedName>
        <fullName evidence="3">DUF1360 domain-containing protein</fullName>
    </recommendedName>
</protein>
<evidence type="ECO:0008006" key="3">
    <source>
        <dbReference type="Google" id="ProtNLM"/>
    </source>
</evidence>
<dbReference type="Pfam" id="PF07098">
    <property type="entry name" value="DUF1360"/>
    <property type="match status" value="1"/>
</dbReference>
<keyword evidence="2" id="KW-1185">Reference proteome</keyword>
<reference evidence="1" key="1">
    <citation type="submission" date="2021-01" db="EMBL/GenBank/DDBJ databases">
        <title>Whole genome shotgun sequence of Actinoplanes nipponensis NBRC 14063.</title>
        <authorList>
            <person name="Komaki H."/>
            <person name="Tamura T."/>
        </authorList>
    </citation>
    <scope>NUCLEOTIDE SEQUENCE</scope>
    <source>
        <strain evidence="1">NBRC 14063</strain>
    </source>
</reference>
<accession>A0A919JL83</accession>
<name>A0A919JL83_9ACTN</name>
<sequence length="188" mass="20023">MISSVRGRLNRLRRSYAPHEHRPLDGYVATMGAFGLLAGSLAGAARLTGKPVPDRPATADIVLISIATHKLSRLIAKDAITSPLRAPFTRYAEPGGSGEINEEVRDQGSALRHSIGELVSCPFCLAVWVATGLTSGLVFAPRLTRLAATVFTATAVSDFLQMAYSLAKEAAEGDHRSDDDRPRLAQAA</sequence>
<proteinExistence type="predicted"/>
<evidence type="ECO:0000313" key="2">
    <source>
        <dbReference type="Proteomes" id="UP000647172"/>
    </source>
</evidence>
<evidence type="ECO:0000313" key="1">
    <source>
        <dbReference type="EMBL" id="GIE52601.1"/>
    </source>
</evidence>
<dbReference type="Proteomes" id="UP000647172">
    <property type="component" value="Unassembled WGS sequence"/>
</dbReference>
<comment type="caution">
    <text evidence="1">The sequence shown here is derived from an EMBL/GenBank/DDBJ whole genome shotgun (WGS) entry which is preliminary data.</text>
</comment>
<dbReference type="AlphaFoldDB" id="A0A919JL83"/>
<gene>
    <name evidence="1" type="ORF">Ani05nite_61350</name>
</gene>
<organism evidence="1 2">
    <name type="scientific">Actinoplanes nipponensis</name>
    <dbReference type="NCBI Taxonomy" id="135950"/>
    <lineage>
        <taxon>Bacteria</taxon>
        <taxon>Bacillati</taxon>
        <taxon>Actinomycetota</taxon>
        <taxon>Actinomycetes</taxon>
        <taxon>Micromonosporales</taxon>
        <taxon>Micromonosporaceae</taxon>
        <taxon>Actinoplanes</taxon>
    </lineage>
</organism>
<dbReference type="InterPro" id="IPR010773">
    <property type="entry name" value="Mycophage_PG1_Gp7"/>
</dbReference>